<dbReference type="Gene3D" id="1.20.1600.10">
    <property type="entry name" value="Outer membrane efflux proteins (OEP)"/>
    <property type="match status" value="1"/>
</dbReference>
<comment type="subcellular location">
    <subcellularLocation>
        <location evidence="1">Cell outer membrane</location>
    </subcellularLocation>
</comment>
<dbReference type="SUPFAM" id="SSF56954">
    <property type="entry name" value="Outer membrane efflux proteins (OEP)"/>
    <property type="match status" value="1"/>
</dbReference>
<evidence type="ECO:0000256" key="5">
    <source>
        <dbReference type="ARBA" id="ARBA00022692"/>
    </source>
</evidence>
<sequence>MSGTDSYPAASAQRRAASVLALLLFLAGCAAPPPVELPEIRTGAGRMEPSMRASAFGQEIARAVTTHPVLTAGSARVLGAQAELGGAQSGMRPQLSAGLDLAAALVGGGGGRGVPVASVSQLLFDGGAARSRVAAATAGVVGQSLANEATAAQLTLASVEAWHDLAHQRALLDLAGTNLRLHEEFLELMQARLDGGAGTEADLLLARSRLADATSRQVTVRGDLDRAEAIYRELFGDLPARGAPAPAAPALPAREDAELIATSPRLRGLDAEIAAATAERDATLAGRWPALGLGVQMRYDRDDGGLSAQADMGPRYEVMTGGRRAAATARAEARVAELQAERHDLERQIARALAFLRSDARTGQARLRAAREALAANEAAVAAAQDQFAVGRRSMSQLLDAQRDAFLAGEALLVAERDLTLSGYAALALTGDILDVFGIVLPAARPGAEAATPAGTE</sequence>
<gene>
    <name evidence="9" type="ORF">GXX24_09610</name>
</gene>
<evidence type="ECO:0000256" key="4">
    <source>
        <dbReference type="ARBA" id="ARBA00022452"/>
    </source>
</evidence>
<dbReference type="EMBL" id="DULP01000143">
    <property type="protein sequence ID" value="HHW34376.1"/>
    <property type="molecule type" value="Genomic_DNA"/>
</dbReference>
<protein>
    <submittedName>
        <fullName evidence="9">TolC family protein</fullName>
    </submittedName>
</protein>
<dbReference type="InterPro" id="IPR051906">
    <property type="entry name" value="TolC-like"/>
</dbReference>
<comment type="similarity">
    <text evidence="2">Belongs to the outer membrane factor (OMF) (TC 1.B.17) family.</text>
</comment>
<evidence type="ECO:0000256" key="3">
    <source>
        <dbReference type="ARBA" id="ARBA00022448"/>
    </source>
</evidence>
<evidence type="ECO:0000256" key="7">
    <source>
        <dbReference type="ARBA" id="ARBA00023237"/>
    </source>
</evidence>
<evidence type="ECO:0000256" key="6">
    <source>
        <dbReference type="ARBA" id="ARBA00023136"/>
    </source>
</evidence>
<reference evidence="9 10" key="1">
    <citation type="journal article" date="2020" name="Biotechnol. Biofuels">
        <title>New insights from the biogas microbiome by comprehensive genome-resolved metagenomics of nearly 1600 species originating from multiple anaerobic digesters.</title>
        <authorList>
            <person name="Campanaro S."/>
            <person name="Treu L."/>
            <person name="Rodriguez-R L.M."/>
            <person name="Kovalovszki A."/>
            <person name="Ziels R.M."/>
            <person name="Maus I."/>
            <person name="Zhu X."/>
            <person name="Kougias P.G."/>
            <person name="Basile A."/>
            <person name="Luo G."/>
            <person name="Schluter A."/>
            <person name="Konstantinidis K.T."/>
            <person name="Angelidaki I."/>
        </authorList>
    </citation>
    <scope>NUCLEOTIDE SEQUENCE [LARGE SCALE GENOMIC DNA]</scope>
    <source>
        <strain evidence="9">AS04akNAM_125</strain>
    </source>
</reference>
<keyword evidence="8" id="KW-0175">Coiled coil</keyword>
<dbReference type="GO" id="GO:0015562">
    <property type="term" value="F:efflux transmembrane transporter activity"/>
    <property type="evidence" value="ECO:0007669"/>
    <property type="project" value="InterPro"/>
</dbReference>
<dbReference type="GO" id="GO:0015288">
    <property type="term" value="F:porin activity"/>
    <property type="evidence" value="ECO:0007669"/>
    <property type="project" value="TreeGrafter"/>
</dbReference>
<dbReference type="Proteomes" id="UP000580830">
    <property type="component" value="Unassembled WGS sequence"/>
</dbReference>
<evidence type="ECO:0000256" key="8">
    <source>
        <dbReference type="SAM" id="Coils"/>
    </source>
</evidence>
<accession>A0A832PP69</accession>
<dbReference type="GO" id="GO:1990281">
    <property type="term" value="C:efflux pump complex"/>
    <property type="evidence" value="ECO:0007669"/>
    <property type="project" value="TreeGrafter"/>
</dbReference>
<evidence type="ECO:0000313" key="9">
    <source>
        <dbReference type="EMBL" id="HHW34376.1"/>
    </source>
</evidence>
<keyword evidence="6" id="KW-0472">Membrane</keyword>
<dbReference type="PANTHER" id="PTHR30026">
    <property type="entry name" value="OUTER MEMBRANE PROTEIN TOLC"/>
    <property type="match status" value="1"/>
</dbReference>
<keyword evidence="4" id="KW-1134">Transmembrane beta strand</keyword>
<dbReference type="Pfam" id="PF02321">
    <property type="entry name" value="OEP"/>
    <property type="match status" value="2"/>
</dbReference>
<dbReference type="GO" id="GO:0009279">
    <property type="term" value="C:cell outer membrane"/>
    <property type="evidence" value="ECO:0007669"/>
    <property type="project" value="UniProtKB-SubCell"/>
</dbReference>
<dbReference type="RefSeq" id="WP_303730417.1">
    <property type="nucleotide sequence ID" value="NZ_DULP01000143.1"/>
</dbReference>
<keyword evidence="5" id="KW-0812">Transmembrane</keyword>
<evidence type="ECO:0000256" key="1">
    <source>
        <dbReference type="ARBA" id="ARBA00004442"/>
    </source>
</evidence>
<keyword evidence="7" id="KW-0998">Cell outer membrane</keyword>
<organism evidence="9 10">
    <name type="scientific">Paracoccus solventivorans</name>
    <dbReference type="NCBI Taxonomy" id="53463"/>
    <lineage>
        <taxon>Bacteria</taxon>
        <taxon>Pseudomonadati</taxon>
        <taxon>Pseudomonadota</taxon>
        <taxon>Alphaproteobacteria</taxon>
        <taxon>Rhodobacterales</taxon>
        <taxon>Paracoccaceae</taxon>
        <taxon>Paracoccus</taxon>
    </lineage>
</organism>
<evidence type="ECO:0000256" key="2">
    <source>
        <dbReference type="ARBA" id="ARBA00007613"/>
    </source>
</evidence>
<keyword evidence="3" id="KW-0813">Transport</keyword>
<name>A0A832PP69_9RHOB</name>
<feature type="coiled-coil region" evidence="8">
    <location>
        <begin position="328"/>
        <end position="387"/>
    </location>
</feature>
<proteinExistence type="inferred from homology"/>
<evidence type="ECO:0000313" key="10">
    <source>
        <dbReference type="Proteomes" id="UP000580830"/>
    </source>
</evidence>
<dbReference type="AlphaFoldDB" id="A0A832PP69"/>
<dbReference type="InterPro" id="IPR003423">
    <property type="entry name" value="OMP_efflux"/>
</dbReference>
<comment type="caution">
    <text evidence="9">The sequence shown here is derived from an EMBL/GenBank/DDBJ whole genome shotgun (WGS) entry which is preliminary data.</text>
</comment>
<dbReference type="PANTHER" id="PTHR30026:SF22">
    <property type="entry name" value="OUTER MEMBRANE EFFLUX PROTEIN"/>
    <property type="match status" value="1"/>
</dbReference>